<protein>
    <recommendedName>
        <fullName evidence="1">Heterokaryon incompatibility domain-containing protein</fullName>
    </recommendedName>
</protein>
<reference evidence="2" key="1">
    <citation type="submission" date="2022-10" db="EMBL/GenBank/DDBJ databases">
        <title>Tapping the CABI collections for fungal endophytes: first genome assemblies for Collariella, Neodidymelliopsis, Ascochyta clinopodiicola, Didymella pomorum, Didymosphaeria variabile, Neocosmospora piperis and Neocucurbitaria cava.</title>
        <authorList>
            <person name="Hill R."/>
        </authorList>
    </citation>
    <scope>NUCLEOTIDE SEQUENCE</scope>
    <source>
        <strain evidence="2">IMI 356815</strain>
    </source>
</reference>
<keyword evidence="3" id="KW-1185">Reference proteome</keyword>
<evidence type="ECO:0000313" key="3">
    <source>
        <dbReference type="Proteomes" id="UP001140513"/>
    </source>
</evidence>
<name>A0A9W8XE46_9PLEO</name>
<evidence type="ECO:0000259" key="1">
    <source>
        <dbReference type="Pfam" id="PF06985"/>
    </source>
</evidence>
<dbReference type="GeneID" id="80914627"/>
<dbReference type="Pfam" id="PF26639">
    <property type="entry name" value="Het-6_barrel"/>
    <property type="match status" value="1"/>
</dbReference>
<dbReference type="RefSeq" id="XP_056066959.1">
    <property type="nucleotide sequence ID" value="XM_056219832.1"/>
</dbReference>
<dbReference type="OrthoDB" id="3553147at2759"/>
<dbReference type="PANTHER" id="PTHR24148:SF64">
    <property type="entry name" value="HETEROKARYON INCOMPATIBILITY DOMAIN-CONTAINING PROTEIN"/>
    <property type="match status" value="1"/>
</dbReference>
<evidence type="ECO:0000313" key="2">
    <source>
        <dbReference type="EMBL" id="KAJ4347159.1"/>
    </source>
</evidence>
<gene>
    <name evidence="2" type="ORF">N0V89_011097</name>
</gene>
<accession>A0A9W8XE46</accession>
<organism evidence="2 3">
    <name type="scientific">Didymosphaeria variabile</name>
    <dbReference type="NCBI Taxonomy" id="1932322"/>
    <lineage>
        <taxon>Eukaryota</taxon>
        <taxon>Fungi</taxon>
        <taxon>Dikarya</taxon>
        <taxon>Ascomycota</taxon>
        <taxon>Pezizomycotina</taxon>
        <taxon>Dothideomycetes</taxon>
        <taxon>Pleosporomycetidae</taxon>
        <taxon>Pleosporales</taxon>
        <taxon>Massarineae</taxon>
        <taxon>Didymosphaeriaceae</taxon>
        <taxon>Didymosphaeria</taxon>
    </lineage>
</organism>
<dbReference type="Pfam" id="PF06985">
    <property type="entry name" value="HET"/>
    <property type="match status" value="1"/>
</dbReference>
<dbReference type="EMBL" id="JAPEUX010000008">
    <property type="protein sequence ID" value="KAJ4347159.1"/>
    <property type="molecule type" value="Genomic_DNA"/>
</dbReference>
<dbReference type="InterPro" id="IPR052895">
    <property type="entry name" value="HetReg/Transcr_Mod"/>
</dbReference>
<dbReference type="Proteomes" id="UP001140513">
    <property type="component" value="Unassembled WGS sequence"/>
</dbReference>
<sequence length="623" mass="70533">MISSIYEALPQDPAEQYIRTIKLYPGTRDDPLQIEFQLHQIGSKIVSPYEAISWVWGNLLDNATLLYNGETITIRQNLEDALRVFRFADRPRLLWADALCINQKDAEEKSRQVAMMGTIYANASGVLIWLGNDHEKRAPIAFGEIKMLADAYTLNAGEEEYCRWSDDVNQLDANAWNGIRSFFQNDWFNRIWVQQEFGMNANATFYWGASTISRKTMRAFYRWFSESIDNGNSSVVTELKRYSPGSFLTTMRLSETIFSGFNFLRVLAVSHRLLATDPRDYVYGFLNYPSARSPPHNNILVTPDYSKTVEEVYFDVMIALIQEPRYGLQALALVYHTPTTLASETPSWVARWHHRTPNPEVPDVDLDERCVIGGCWRKRWDVLPSSPIVFQRKRDIDAGKTTMAGYTIGRKFLSIGGVLVDRVESAWEHPQSRLLALWVAALLKSDELSVIPPEAIAEHLGPDLQSMTTWLETTPYDDVVFAAALTLCCGLLSITTHLRALDHLDDFERVFNAFCATKTNITHPSFSTDSPGLAKPADFQLVINEYCSKRNFVRSEKGYFGLAPSLAMKGDLIAVFAHAALPYIIRPVSEGDYKLIGHCYVHGIMNGEAFETLSLPITEINLV</sequence>
<feature type="domain" description="Heterokaryon incompatibility" evidence="1">
    <location>
        <begin position="49"/>
        <end position="196"/>
    </location>
</feature>
<dbReference type="AlphaFoldDB" id="A0A9W8XE46"/>
<dbReference type="InterPro" id="IPR010730">
    <property type="entry name" value="HET"/>
</dbReference>
<proteinExistence type="predicted"/>
<dbReference type="PANTHER" id="PTHR24148">
    <property type="entry name" value="ANKYRIN REPEAT DOMAIN-CONTAINING PROTEIN 39 HOMOLOG-RELATED"/>
    <property type="match status" value="1"/>
</dbReference>
<comment type="caution">
    <text evidence="2">The sequence shown here is derived from an EMBL/GenBank/DDBJ whole genome shotgun (WGS) entry which is preliminary data.</text>
</comment>